<sequence length="154" mass="16093">MADSTPMDHTDTNTPASVANGTDVTMKEEPTPDNAAVPTPIQAQHTVTAPSASPAPFTSIATPSLQPQAVATPTSTPMAPARSSPHPGATTQTATPAPPSQPNLHGSPTRVYLNQNVTPHLLEAMKYLAVNEPEKPLKWLADFLAQRSAEVEGV</sequence>
<dbReference type="EMBL" id="ML978125">
    <property type="protein sequence ID" value="KAF2099908.1"/>
    <property type="molecule type" value="Genomic_DNA"/>
</dbReference>
<feature type="compositionally biased region" description="Polar residues" evidence="4">
    <location>
        <begin position="59"/>
        <end position="77"/>
    </location>
</feature>
<evidence type="ECO:0008006" key="7">
    <source>
        <dbReference type="Google" id="ProtNLM"/>
    </source>
</evidence>
<accession>A0A9P4IIH1</accession>
<comment type="caution">
    <text evidence="5">The sequence shown here is derived from an EMBL/GenBank/DDBJ whole genome shotgun (WGS) entry which is preliminary data.</text>
</comment>
<proteinExistence type="inferred from homology"/>
<keyword evidence="3" id="KW-0539">Nucleus</keyword>
<dbReference type="InterPro" id="IPR007858">
    <property type="entry name" value="Dpy-30_motif"/>
</dbReference>
<protein>
    <recommendedName>
        <fullName evidence="7">Dpy-30 domain-containing protein</fullName>
    </recommendedName>
</protein>
<feature type="compositionally biased region" description="Basic and acidic residues" evidence="4">
    <location>
        <begin position="1"/>
        <end position="11"/>
    </location>
</feature>
<dbReference type="Pfam" id="PF05186">
    <property type="entry name" value="Dpy-30"/>
    <property type="match status" value="1"/>
</dbReference>
<feature type="compositionally biased region" description="Polar residues" evidence="4">
    <location>
        <begin position="41"/>
        <end position="51"/>
    </location>
</feature>
<comment type="subcellular location">
    <subcellularLocation>
        <location evidence="1">Nucleus</location>
    </subcellularLocation>
</comment>
<evidence type="ECO:0000313" key="6">
    <source>
        <dbReference type="Proteomes" id="UP000799772"/>
    </source>
</evidence>
<dbReference type="InterPro" id="IPR049629">
    <property type="entry name" value="DPY30_SDC1_DD"/>
</dbReference>
<feature type="compositionally biased region" description="Polar residues" evidence="4">
    <location>
        <begin position="12"/>
        <end position="23"/>
    </location>
</feature>
<dbReference type="OrthoDB" id="417678at2759"/>
<evidence type="ECO:0000256" key="1">
    <source>
        <dbReference type="ARBA" id="ARBA00004123"/>
    </source>
</evidence>
<dbReference type="AlphaFoldDB" id="A0A9P4IIH1"/>
<evidence type="ECO:0000256" key="3">
    <source>
        <dbReference type="ARBA" id="ARBA00023242"/>
    </source>
</evidence>
<dbReference type="CDD" id="cd22965">
    <property type="entry name" value="DD_DPY30_SDC1"/>
    <property type="match status" value="1"/>
</dbReference>
<name>A0A9P4IIH1_9PEZI</name>
<feature type="region of interest" description="Disordered" evidence="4">
    <location>
        <begin position="1"/>
        <end position="111"/>
    </location>
</feature>
<organism evidence="5 6">
    <name type="scientific">Rhizodiscina lignyota</name>
    <dbReference type="NCBI Taxonomy" id="1504668"/>
    <lineage>
        <taxon>Eukaryota</taxon>
        <taxon>Fungi</taxon>
        <taxon>Dikarya</taxon>
        <taxon>Ascomycota</taxon>
        <taxon>Pezizomycotina</taxon>
        <taxon>Dothideomycetes</taxon>
        <taxon>Pleosporomycetidae</taxon>
        <taxon>Aulographales</taxon>
        <taxon>Rhizodiscinaceae</taxon>
        <taxon>Rhizodiscina</taxon>
    </lineage>
</organism>
<keyword evidence="6" id="KW-1185">Reference proteome</keyword>
<gene>
    <name evidence="5" type="ORF">NA57DRAFT_75411</name>
</gene>
<dbReference type="Gene3D" id="1.20.890.10">
    <property type="entry name" value="cAMP-dependent protein kinase regulatory subunit, dimerization-anchoring domain"/>
    <property type="match status" value="1"/>
</dbReference>
<reference evidence="5" key="1">
    <citation type="journal article" date="2020" name="Stud. Mycol.">
        <title>101 Dothideomycetes genomes: a test case for predicting lifestyles and emergence of pathogens.</title>
        <authorList>
            <person name="Haridas S."/>
            <person name="Albert R."/>
            <person name="Binder M."/>
            <person name="Bloem J."/>
            <person name="Labutti K."/>
            <person name="Salamov A."/>
            <person name="Andreopoulos B."/>
            <person name="Baker S."/>
            <person name="Barry K."/>
            <person name="Bills G."/>
            <person name="Bluhm B."/>
            <person name="Cannon C."/>
            <person name="Castanera R."/>
            <person name="Culley D."/>
            <person name="Daum C."/>
            <person name="Ezra D."/>
            <person name="Gonzalez J."/>
            <person name="Henrissat B."/>
            <person name="Kuo A."/>
            <person name="Liang C."/>
            <person name="Lipzen A."/>
            <person name="Lutzoni F."/>
            <person name="Magnuson J."/>
            <person name="Mondo S."/>
            <person name="Nolan M."/>
            <person name="Ohm R."/>
            <person name="Pangilinan J."/>
            <person name="Park H.-J."/>
            <person name="Ramirez L."/>
            <person name="Alfaro M."/>
            <person name="Sun H."/>
            <person name="Tritt A."/>
            <person name="Yoshinaga Y."/>
            <person name="Zwiers L.-H."/>
            <person name="Turgeon B."/>
            <person name="Goodwin S."/>
            <person name="Spatafora J."/>
            <person name="Crous P."/>
            <person name="Grigoriev I."/>
        </authorList>
    </citation>
    <scope>NUCLEOTIDE SEQUENCE</scope>
    <source>
        <strain evidence="5">CBS 133067</strain>
    </source>
</reference>
<evidence type="ECO:0000256" key="2">
    <source>
        <dbReference type="ARBA" id="ARBA00010849"/>
    </source>
</evidence>
<dbReference type="GO" id="GO:0005634">
    <property type="term" value="C:nucleus"/>
    <property type="evidence" value="ECO:0007669"/>
    <property type="project" value="UniProtKB-SubCell"/>
</dbReference>
<dbReference type="Proteomes" id="UP000799772">
    <property type="component" value="Unassembled WGS sequence"/>
</dbReference>
<evidence type="ECO:0000256" key="4">
    <source>
        <dbReference type="SAM" id="MobiDB-lite"/>
    </source>
</evidence>
<evidence type="ECO:0000313" key="5">
    <source>
        <dbReference type="EMBL" id="KAF2099908.1"/>
    </source>
</evidence>
<comment type="similarity">
    <text evidence="2">Belongs to the dpy-30 family.</text>
</comment>